<accession>P91234</accession>
<organism evidence="2 3">
    <name type="scientific">Caenorhabditis elegans</name>
    <dbReference type="NCBI Taxonomy" id="6239"/>
    <lineage>
        <taxon>Eukaryota</taxon>
        <taxon>Metazoa</taxon>
        <taxon>Ecdysozoa</taxon>
        <taxon>Nematoda</taxon>
        <taxon>Chromadorea</taxon>
        <taxon>Rhabditida</taxon>
        <taxon>Rhabditina</taxon>
        <taxon>Rhabditomorpha</taxon>
        <taxon>Rhabditoidea</taxon>
        <taxon>Rhabditidae</taxon>
        <taxon>Peloderinae</taxon>
        <taxon>Caenorhabditis</taxon>
    </lineage>
</organism>
<dbReference type="OrthoDB" id="5910405at2759"/>
<sequence>MAACFPLLRLSSKDLRNVLQNMGILNLFSFSLCSTKAHVKLLNSTIQSIELHLSTGIGIAVWSPTQDRIELVFEKDQCELAKVVMYNALGHLKTRSFWEKTGFGLRDWIEHVMEIFNHSAIDMFRIVGSRHAESYLKRIHKTTDGLEVGTMEFVYWTEERVHFMRRTFQPTDVSLTFPDEENFTPKSTQRILLENQHFLMYRWADSEPRFTLNDLLAINCSQLFIPESTLTAKDLNIFLKHWIIGFIGNLNMVQLKKHDGRMWSLEAVLNDIDYTISAELAEDIQTVVIPRYRLSELFLTYTTPPNMGSILTIYRCG</sequence>
<dbReference type="InterPro" id="IPR012885">
    <property type="entry name" value="F-box_Sdz-33"/>
</dbReference>
<feature type="domain" description="Sdz-33 F-box" evidence="1">
    <location>
        <begin position="188"/>
        <end position="251"/>
    </location>
</feature>
<dbReference type="HOGENOM" id="CLU_028840_1_3_1"/>
<dbReference type="PhylomeDB" id="P91234"/>
<evidence type="ECO:0000313" key="4">
    <source>
        <dbReference type="WormBase" id="F08D12.11"/>
    </source>
</evidence>
<dbReference type="PIR" id="T25679">
    <property type="entry name" value="T25679"/>
</dbReference>
<dbReference type="PaxDb" id="6239-F08D12.11"/>
<evidence type="ECO:0000259" key="1">
    <source>
        <dbReference type="Pfam" id="PF07735"/>
    </source>
</evidence>
<dbReference type="KEGG" id="cel:CELE_F08D12.11"/>
<dbReference type="Proteomes" id="UP000001940">
    <property type="component" value="Chromosome II"/>
</dbReference>
<gene>
    <name evidence="2 4" type="primary">fbxb-111</name>
    <name evidence="2" type="ORF">CELE_F08D12.11</name>
    <name evidence="4" type="ORF">F08D12.11</name>
</gene>
<dbReference type="InParanoid" id="P91234"/>
<dbReference type="CTD" id="173623"/>
<dbReference type="PANTHER" id="PTHR22899">
    <property type="entry name" value="CYCLIN-RELATED F-BOX FAMILY"/>
    <property type="match status" value="1"/>
</dbReference>
<proteinExistence type="predicted"/>
<dbReference type="UCSC" id="F08D12.11">
    <property type="organism name" value="c. elegans"/>
</dbReference>
<dbReference type="GeneID" id="173623"/>
<dbReference type="AGR" id="WB:WBGene00017254"/>
<evidence type="ECO:0000313" key="2">
    <source>
        <dbReference type="EMBL" id="CCD69009.1"/>
    </source>
</evidence>
<dbReference type="PANTHER" id="PTHR22899:SF0">
    <property type="entry name" value="F-BOX ASSOCIATED DOMAIN-CONTAINING PROTEIN-RELATED"/>
    <property type="match status" value="1"/>
</dbReference>
<dbReference type="STRING" id="6239.F08D12.11.1"/>
<evidence type="ECO:0000313" key="3">
    <source>
        <dbReference type="Proteomes" id="UP000001940"/>
    </source>
</evidence>
<dbReference type="Bgee" id="WBGene00017254">
    <property type="expression patterns" value="Expressed in embryo and 4 other cell types or tissues"/>
</dbReference>
<reference evidence="2 3" key="1">
    <citation type="journal article" date="1998" name="Science">
        <title>Genome sequence of the nematode C. elegans: a platform for investigating biology.</title>
        <authorList>
            <consortium name="The C. elegans sequencing consortium"/>
            <person name="Sulson J.E."/>
            <person name="Waterston R."/>
        </authorList>
    </citation>
    <scope>NUCLEOTIDE SEQUENCE [LARGE SCALE GENOMIC DNA]</scope>
    <source>
        <strain evidence="2 3">Bristol N2</strain>
    </source>
</reference>
<dbReference type="RefSeq" id="NP_494360.1">
    <property type="nucleotide sequence ID" value="NM_061959.7"/>
</dbReference>
<dbReference type="Pfam" id="PF07735">
    <property type="entry name" value="FBA_2"/>
    <property type="match status" value="1"/>
</dbReference>
<dbReference type="WormBase" id="F08D12.11">
    <property type="protein sequence ID" value="CE09244"/>
    <property type="gene ID" value="WBGene00017254"/>
    <property type="gene designation" value="fbxb-111"/>
</dbReference>
<protein>
    <submittedName>
        <fullName evidence="2">F-box associated domain-containing protein</fullName>
    </submittedName>
</protein>
<dbReference type="OMA" id="WADSEPR"/>
<name>P91234_CAEEL</name>
<dbReference type="InterPro" id="IPR053222">
    <property type="entry name" value="Zygotic_Embryogenesis-Asso"/>
</dbReference>
<dbReference type="AlphaFoldDB" id="P91234"/>
<keyword evidence="3" id="KW-1185">Reference proteome</keyword>
<dbReference type="EMBL" id="BX284602">
    <property type="protein sequence ID" value="CCD69009.1"/>
    <property type="molecule type" value="Genomic_DNA"/>
</dbReference>